<dbReference type="InterPro" id="IPR011701">
    <property type="entry name" value="MFS"/>
</dbReference>
<evidence type="ECO:0000256" key="5">
    <source>
        <dbReference type="ARBA" id="ARBA00022989"/>
    </source>
</evidence>
<evidence type="ECO:0000256" key="2">
    <source>
        <dbReference type="ARBA" id="ARBA00022448"/>
    </source>
</evidence>
<protein>
    <submittedName>
        <fullName evidence="8">Transmembrane secretion effector</fullName>
    </submittedName>
</protein>
<proteinExistence type="predicted"/>
<feature type="transmembrane region" description="Helical" evidence="7">
    <location>
        <begin position="223"/>
        <end position="246"/>
    </location>
</feature>
<feature type="transmembrane region" description="Helical" evidence="7">
    <location>
        <begin position="258"/>
        <end position="277"/>
    </location>
</feature>
<feature type="transmembrane region" description="Helical" evidence="7">
    <location>
        <begin position="77"/>
        <end position="94"/>
    </location>
</feature>
<keyword evidence="5 7" id="KW-1133">Transmembrane helix</keyword>
<gene>
    <name evidence="8" type="ORF">IE37_02972</name>
</gene>
<dbReference type="AlphaFoldDB" id="A0A315XV84"/>
<keyword evidence="4 7" id="KW-0812">Transmembrane</keyword>
<dbReference type="OrthoDB" id="9763297at2"/>
<dbReference type="EMBL" id="QGDI01000013">
    <property type="protein sequence ID" value="PWJ10614.1"/>
    <property type="molecule type" value="Genomic_DNA"/>
</dbReference>
<evidence type="ECO:0000313" key="8">
    <source>
        <dbReference type="EMBL" id="PWJ10614.1"/>
    </source>
</evidence>
<comment type="subcellular location">
    <subcellularLocation>
        <location evidence="1">Cell membrane</location>
        <topology evidence="1">Multi-pass membrane protein</topology>
    </subcellularLocation>
</comment>
<evidence type="ECO:0000256" key="4">
    <source>
        <dbReference type="ARBA" id="ARBA00022692"/>
    </source>
</evidence>
<dbReference type="SUPFAM" id="SSF103473">
    <property type="entry name" value="MFS general substrate transporter"/>
    <property type="match status" value="1"/>
</dbReference>
<organism evidence="8 9">
    <name type="scientific">Ruminococcus flavefaciens</name>
    <dbReference type="NCBI Taxonomy" id="1265"/>
    <lineage>
        <taxon>Bacteria</taxon>
        <taxon>Bacillati</taxon>
        <taxon>Bacillota</taxon>
        <taxon>Clostridia</taxon>
        <taxon>Eubacteriales</taxon>
        <taxon>Oscillospiraceae</taxon>
        <taxon>Ruminococcus</taxon>
    </lineage>
</organism>
<feature type="transmembrane region" description="Helical" evidence="7">
    <location>
        <begin position="350"/>
        <end position="368"/>
    </location>
</feature>
<dbReference type="PANTHER" id="PTHR43266:SF10">
    <property type="entry name" value="BACILYSIN EXPORTER BACE-RELATED"/>
    <property type="match status" value="1"/>
</dbReference>
<keyword evidence="3" id="KW-1003">Cell membrane</keyword>
<evidence type="ECO:0000313" key="9">
    <source>
        <dbReference type="Proteomes" id="UP000245720"/>
    </source>
</evidence>
<sequence>MKTIKELKSYLLLWSTQSLSALGSGMTSYALVLWLYRGSGSALSTALLRICSYAPYVLMSIFAGALSDKWNKKRTMLVCDLLAAITTAAAFLLIKTGQLCPWHLYVINAVGGLMNTVQQPAAEVAATQLIPKEHYQKTGGLRSFSQSLNTILTPVFATLLYAWGGIGAVITTDLLTFGAAFSALLFFIKIPEPQRSYKQEQSLLSSAASGLRWLKDNPLIMKLIFFLSGINLIASAYTAALPALIIPKASGGEGVLGAVNACAGIAALLGSIIASALPAPKSRVRLICLSLFFSMSTENFLLALSDSPIIWCVGAVCGWLFIPVMGTQLDVIFRSTIPADMQGRVYSCRNTLQFFTIPIGGLFSGVFIDKAAEPLMAEQSAGSVLTAVFGEGKGSGAAMLLGILGMAGVLVCTVFTLLLHRHIQQEKLKNI</sequence>
<feature type="transmembrane region" description="Helical" evidence="7">
    <location>
        <begin position="284"/>
        <end position="302"/>
    </location>
</feature>
<evidence type="ECO:0000256" key="3">
    <source>
        <dbReference type="ARBA" id="ARBA00022475"/>
    </source>
</evidence>
<accession>A0A315XV84</accession>
<comment type="caution">
    <text evidence="8">The sequence shown here is derived from an EMBL/GenBank/DDBJ whole genome shotgun (WGS) entry which is preliminary data.</text>
</comment>
<keyword evidence="2" id="KW-0813">Transport</keyword>
<evidence type="ECO:0000256" key="6">
    <source>
        <dbReference type="ARBA" id="ARBA00023136"/>
    </source>
</evidence>
<dbReference type="Proteomes" id="UP000245720">
    <property type="component" value="Unassembled WGS sequence"/>
</dbReference>
<dbReference type="PANTHER" id="PTHR43266">
    <property type="entry name" value="MACROLIDE-EFFLUX PROTEIN"/>
    <property type="match status" value="1"/>
</dbReference>
<name>A0A315XV84_RUMFL</name>
<dbReference type="GO" id="GO:0005886">
    <property type="term" value="C:plasma membrane"/>
    <property type="evidence" value="ECO:0007669"/>
    <property type="project" value="UniProtKB-SubCell"/>
</dbReference>
<feature type="transmembrane region" description="Helical" evidence="7">
    <location>
        <begin position="46"/>
        <end position="65"/>
    </location>
</feature>
<dbReference type="GO" id="GO:0022857">
    <property type="term" value="F:transmembrane transporter activity"/>
    <property type="evidence" value="ECO:0007669"/>
    <property type="project" value="InterPro"/>
</dbReference>
<feature type="transmembrane region" description="Helical" evidence="7">
    <location>
        <begin position="308"/>
        <end position="329"/>
    </location>
</feature>
<dbReference type="CDD" id="cd06173">
    <property type="entry name" value="MFS_MefA_like"/>
    <property type="match status" value="1"/>
</dbReference>
<evidence type="ECO:0000256" key="1">
    <source>
        <dbReference type="ARBA" id="ARBA00004651"/>
    </source>
</evidence>
<dbReference type="Pfam" id="PF07690">
    <property type="entry name" value="MFS_1"/>
    <property type="match status" value="1"/>
</dbReference>
<evidence type="ECO:0000256" key="7">
    <source>
        <dbReference type="SAM" id="Phobius"/>
    </source>
</evidence>
<dbReference type="InterPro" id="IPR036259">
    <property type="entry name" value="MFS_trans_sf"/>
</dbReference>
<keyword evidence="6 7" id="KW-0472">Membrane</keyword>
<feature type="transmembrane region" description="Helical" evidence="7">
    <location>
        <begin position="397"/>
        <end position="419"/>
    </location>
</feature>
<dbReference type="Gene3D" id="1.20.1250.20">
    <property type="entry name" value="MFS general substrate transporter like domains"/>
    <property type="match status" value="1"/>
</dbReference>
<reference evidence="8 9" key="1">
    <citation type="submission" date="2018-05" db="EMBL/GenBank/DDBJ databases">
        <title>The Hungate 1000. A catalogue of reference genomes from the rumen microbiome.</title>
        <authorList>
            <person name="Kelly W."/>
        </authorList>
    </citation>
    <scope>NUCLEOTIDE SEQUENCE [LARGE SCALE GENOMIC DNA]</scope>
    <source>
        <strain evidence="8 9">SAb67</strain>
    </source>
</reference>
<dbReference type="RefSeq" id="WP_109727662.1">
    <property type="nucleotide sequence ID" value="NZ_QGDI01000013.1"/>
</dbReference>
<feature type="transmembrane region" description="Helical" evidence="7">
    <location>
        <begin position="160"/>
        <end position="188"/>
    </location>
</feature>